<keyword evidence="2" id="KW-1185">Reference proteome</keyword>
<evidence type="ECO:0000313" key="2">
    <source>
        <dbReference type="Proteomes" id="UP001163324"/>
    </source>
</evidence>
<evidence type="ECO:0000313" key="1">
    <source>
        <dbReference type="EMBL" id="KAI9898165.1"/>
    </source>
</evidence>
<organism evidence="1 2">
    <name type="scientific">Trichothecium roseum</name>
    <dbReference type="NCBI Taxonomy" id="47278"/>
    <lineage>
        <taxon>Eukaryota</taxon>
        <taxon>Fungi</taxon>
        <taxon>Dikarya</taxon>
        <taxon>Ascomycota</taxon>
        <taxon>Pezizomycotina</taxon>
        <taxon>Sordariomycetes</taxon>
        <taxon>Hypocreomycetidae</taxon>
        <taxon>Hypocreales</taxon>
        <taxon>Hypocreales incertae sedis</taxon>
        <taxon>Trichothecium</taxon>
    </lineage>
</organism>
<protein>
    <submittedName>
        <fullName evidence="1">Uncharacterized protein</fullName>
    </submittedName>
</protein>
<name>A0ACC0UXA9_9HYPO</name>
<sequence>MPSFKFTAILGLAAAGYASILPNTFQIPPNNHTWGCGQINVFYTGFPAYHKMVIDQGYPPEEADGAIRNSTAEMVAAGYNVAMVLSGPEMDISLLANEMKGVDWHVTGIGFGMRGANNTEAVGRFEDNLMLFRQQGPMVPTVFNYNPWSFLWSVERYYPIGEDCTNNPGRLIQYTEICEEACINPEDL</sequence>
<proteinExistence type="predicted"/>
<reference evidence="1" key="1">
    <citation type="submission" date="2022-10" db="EMBL/GenBank/DDBJ databases">
        <title>Complete Genome of Trichothecium roseum strain YXFP-22015, a Plant Pathogen Isolated from Citrus.</title>
        <authorList>
            <person name="Wang Y."/>
            <person name="Zhu L."/>
        </authorList>
    </citation>
    <scope>NUCLEOTIDE SEQUENCE</scope>
    <source>
        <strain evidence="1">YXFP-22015</strain>
    </source>
</reference>
<dbReference type="Proteomes" id="UP001163324">
    <property type="component" value="Chromosome 6"/>
</dbReference>
<dbReference type="EMBL" id="CM047945">
    <property type="protein sequence ID" value="KAI9898165.1"/>
    <property type="molecule type" value="Genomic_DNA"/>
</dbReference>
<gene>
    <name evidence="1" type="ORF">N3K66_006525</name>
</gene>
<comment type="caution">
    <text evidence="1">The sequence shown here is derived from an EMBL/GenBank/DDBJ whole genome shotgun (WGS) entry which is preliminary data.</text>
</comment>
<accession>A0ACC0UXA9</accession>